<gene>
    <name evidence="1" type="ORF">SKUL_21</name>
</gene>
<proteinExistence type="predicted"/>
<organism evidence="1 2">
    <name type="scientific">Pseudomonas phage Skulduggery</name>
    <dbReference type="NCBI Taxonomy" id="2006671"/>
    <lineage>
        <taxon>Viruses</taxon>
        <taxon>Duplodnaviria</taxon>
        <taxon>Heunggongvirae</taxon>
        <taxon>Uroviricota</taxon>
        <taxon>Caudoviricetes</taxon>
        <taxon>Skulduggeryvirus</taxon>
        <taxon>Skulduggeryvirus skulduggery</taxon>
    </lineage>
</organism>
<evidence type="ECO:0000313" key="2">
    <source>
        <dbReference type="Proteomes" id="UP000221845"/>
    </source>
</evidence>
<keyword evidence="2" id="KW-1185">Reference proteome</keyword>
<protein>
    <submittedName>
        <fullName evidence="1">Uncharacterized protein</fullName>
    </submittedName>
</protein>
<sequence>MANYNTWLPGDKVFTYGDPVPATMKNLMHFNGSLMLCVSYEIPNRQSGLGITYDATQEPFTLTVPPKLCYQADVEFVISLKDSDGWMWESNMPKQDVVRERGWEWAQFVLSDSQDPSQAGKPLPEKPAAGVISAYQFRGAAGVHGSTNDRKQKLNIAYMAGRSPVSAANGDIRTFRLTDEKADSHNFKVGDVKLAGGSRREIKYLGALPFAFQSNGPRNRLAVLPYRGPVIAGYQSGTPWVYASDNKALTGMLDFMLAAQQQFRDRHPKKLMGPFMHCYLWATWDCEQTGPLDTWVWDAPDGNPAWNGWQYRAFDSMGHTWYKAIRNSAINSANRNKLKLICERFLTWLYGWIEANPKANYIPSEWGPPGWSQGQPLPPDSYLDPHGTSRDAHDLGLALKGAIFCALAGTDKVMCRTVIRHCILALQSIQVSSATDPMRGAFTLNPAAYEVYGFHQGEIMDALGLALAHPELMR</sequence>
<accession>A0A1Y0SUR2</accession>
<evidence type="ECO:0000313" key="1">
    <source>
        <dbReference type="EMBL" id="ARV77120.1"/>
    </source>
</evidence>
<name>A0A1Y0SUR2_9CAUD</name>
<dbReference type="Proteomes" id="UP000221845">
    <property type="component" value="Segment"/>
</dbReference>
<reference evidence="1 2" key="1">
    <citation type="submission" date="2017-05" db="EMBL/GenBank/DDBJ databases">
        <authorList>
            <person name="Song R."/>
            <person name="Chenine A.L."/>
            <person name="Ruprecht R.M."/>
        </authorList>
    </citation>
    <scope>NUCLEOTIDE SEQUENCE [LARGE SCALE GENOMIC DNA]</scope>
</reference>
<dbReference type="EMBL" id="MF042361">
    <property type="protein sequence ID" value="ARV77120.1"/>
    <property type="molecule type" value="Genomic_DNA"/>
</dbReference>